<feature type="non-terminal residue" evidence="1">
    <location>
        <position position="1"/>
    </location>
</feature>
<organism evidence="1">
    <name type="scientific">marine sediment metagenome</name>
    <dbReference type="NCBI Taxonomy" id="412755"/>
    <lineage>
        <taxon>unclassified sequences</taxon>
        <taxon>metagenomes</taxon>
        <taxon>ecological metagenomes</taxon>
    </lineage>
</organism>
<sequence length="42" mass="4705">GPPCPNLDYLRELIAKLGLDVRENTTISQKAEDRRSAGTYRS</sequence>
<comment type="caution">
    <text evidence="1">The sequence shown here is derived from an EMBL/GenBank/DDBJ whole genome shotgun (WGS) entry which is preliminary data.</text>
</comment>
<proteinExistence type="predicted"/>
<dbReference type="EMBL" id="LAZR01026502">
    <property type="protein sequence ID" value="KKL68521.1"/>
    <property type="molecule type" value="Genomic_DNA"/>
</dbReference>
<accession>A0A0F9EQH9</accession>
<protein>
    <submittedName>
        <fullName evidence="1">Uncharacterized protein</fullName>
    </submittedName>
</protein>
<reference evidence="1" key="1">
    <citation type="journal article" date="2015" name="Nature">
        <title>Complex archaea that bridge the gap between prokaryotes and eukaryotes.</title>
        <authorList>
            <person name="Spang A."/>
            <person name="Saw J.H."/>
            <person name="Jorgensen S.L."/>
            <person name="Zaremba-Niedzwiedzka K."/>
            <person name="Martijn J."/>
            <person name="Lind A.E."/>
            <person name="van Eijk R."/>
            <person name="Schleper C."/>
            <person name="Guy L."/>
            <person name="Ettema T.J."/>
        </authorList>
    </citation>
    <scope>NUCLEOTIDE SEQUENCE</scope>
</reference>
<dbReference type="AlphaFoldDB" id="A0A0F9EQH9"/>
<gene>
    <name evidence="1" type="ORF">LCGC14_2124120</name>
</gene>
<evidence type="ECO:0000313" key="1">
    <source>
        <dbReference type="EMBL" id="KKL68521.1"/>
    </source>
</evidence>
<name>A0A0F9EQH9_9ZZZZ</name>